<dbReference type="InterPro" id="IPR026444">
    <property type="entry name" value="Secre_tail"/>
</dbReference>
<dbReference type="InterPro" id="IPR036939">
    <property type="entry name" value="Cu2_ascorb_mOase_N_sf"/>
</dbReference>
<dbReference type="GO" id="GO:0005507">
    <property type="term" value="F:copper ion binding"/>
    <property type="evidence" value="ECO:0007669"/>
    <property type="project" value="InterPro"/>
</dbReference>
<dbReference type="SUPFAM" id="SSF49742">
    <property type="entry name" value="PHM/PNGase F"/>
    <property type="match status" value="2"/>
</dbReference>
<dbReference type="EMBL" id="PPSL01000006">
    <property type="protein sequence ID" value="PQJ09315.1"/>
    <property type="molecule type" value="Genomic_DNA"/>
</dbReference>
<keyword evidence="5" id="KW-1185">Reference proteome</keyword>
<reference evidence="4 5" key="1">
    <citation type="submission" date="2018-01" db="EMBL/GenBank/DDBJ databases">
        <title>A novel member of the phylum Bacteroidetes isolated from glacier ice.</title>
        <authorList>
            <person name="Liu Q."/>
            <person name="Xin Y.-H."/>
        </authorList>
    </citation>
    <scope>NUCLEOTIDE SEQUENCE [LARGE SCALE GENOMIC DNA]</scope>
    <source>
        <strain evidence="4 5">RB1R16</strain>
    </source>
</reference>
<keyword evidence="2" id="KW-0732">Signal</keyword>
<dbReference type="InterPro" id="IPR008977">
    <property type="entry name" value="PHM/PNGase_F_dom_sf"/>
</dbReference>
<evidence type="ECO:0000313" key="4">
    <source>
        <dbReference type="EMBL" id="PQJ09315.1"/>
    </source>
</evidence>
<evidence type="ECO:0000256" key="1">
    <source>
        <dbReference type="ARBA" id="ARBA00023157"/>
    </source>
</evidence>
<accession>A0A2S7SRT3</accession>
<dbReference type="InterPro" id="IPR014784">
    <property type="entry name" value="Cu2_ascorb_mOase-like_C"/>
</dbReference>
<dbReference type="Gene3D" id="2.60.120.310">
    <property type="entry name" value="Copper type II, ascorbate-dependent monooxygenase, N-terminal domain"/>
    <property type="match status" value="1"/>
</dbReference>
<name>A0A2S7SRT3_9BACT</name>
<gene>
    <name evidence="4" type="ORF">CJD36_018885</name>
</gene>
<dbReference type="Proteomes" id="UP000239872">
    <property type="component" value="Unassembled WGS sequence"/>
</dbReference>
<organism evidence="4 5">
    <name type="scientific">Flavipsychrobacter stenotrophus</name>
    <dbReference type="NCBI Taxonomy" id="2077091"/>
    <lineage>
        <taxon>Bacteria</taxon>
        <taxon>Pseudomonadati</taxon>
        <taxon>Bacteroidota</taxon>
        <taxon>Chitinophagia</taxon>
        <taxon>Chitinophagales</taxon>
        <taxon>Chitinophagaceae</taxon>
        <taxon>Flavipsychrobacter</taxon>
    </lineage>
</organism>
<feature type="domain" description="Secretion system C-terminal sorting" evidence="3">
    <location>
        <begin position="455"/>
        <end position="532"/>
    </location>
</feature>
<dbReference type="NCBIfam" id="TIGR04183">
    <property type="entry name" value="Por_Secre_tail"/>
    <property type="match status" value="1"/>
</dbReference>
<protein>
    <recommendedName>
        <fullName evidence="3">Secretion system C-terminal sorting domain-containing protein</fullName>
    </recommendedName>
</protein>
<feature type="chain" id="PRO_5015585887" description="Secretion system C-terminal sorting domain-containing protein" evidence="2">
    <location>
        <begin position="31"/>
        <end position="534"/>
    </location>
</feature>
<keyword evidence="1" id="KW-1015">Disulfide bond</keyword>
<evidence type="ECO:0000259" key="3">
    <source>
        <dbReference type="Pfam" id="PF18962"/>
    </source>
</evidence>
<dbReference type="GO" id="GO:0016715">
    <property type="term" value="F:oxidoreductase activity, acting on paired donors, with incorporation or reduction of molecular oxygen, reduced ascorbate as one donor, and incorporation of one atom of oxygen"/>
    <property type="evidence" value="ECO:0007669"/>
    <property type="project" value="InterPro"/>
</dbReference>
<proteinExistence type="predicted"/>
<evidence type="ECO:0000256" key="2">
    <source>
        <dbReference type="SAM" id="SignalP"/>
    </source>
</evidence>
<evidence type="ECO:0000313" key="5">
    <source>
        <dbReference type="Proteomes" id="UP000239872"/>
    </source>
</evidence>
<dbReference type="Gene3D" id="2.60.120.230">
    <property type="match status" value="1"/>
</dbReference>
<sequence length="534" mass="57444">MSKFIFQYKHMKQKLLLISSLILSALATQAAPVWSTDVAPILYNHCTSCHHSGGIAPFALMTYSDAVANAGMMLTDVTSGKMPPWPPEKNYSHFAHERILSAVEINTIASWASGGTPAGTLSAAPPMPVYGSVGELPGTPDLIVKIPTYTSTAASGDLYQCFTIPSGLLADKYVTAFEAIPGNPAIVHHVLVFWDTTGACSALDAASPGPGYTNFGGVGSSDAVMVGAWVPGSAAMVYPNGFGLRIPQNADIALQIHYPAGTSGLVDSTEVHFFFSSAPTIRNVRIDPILNHESNINTPLNIPANAIQTYHEHQVSPVDVTLLGLAPHMHLIGTSIKSYGVLPTGDTDRYINIPAWDFHWQGFYAFPRLKHVPPLSTIYADAEYNNTSSNPENPSSPPQLVTAGENTTDEMMIVYFIYTAYQAGDENIIVDSAVALNTPTTLSNYYHGQQLLGVSPNPAVNNIMIKCFLENANACTIELIDMQGKVAKQLAEHELVSKGYNALTYSIAGVPSGTYSVRMRTQERILSQKLVILP</sequence>
<dbReference type="Pfam" id="PF18962">
    <property type="entry name" value="Por_Secre_tail"/>
    <property type="match status" value="1"/>
</dbReference>
<comment type="caution">
    <text evidence="4">The sequence shown here is derived from an EMBL/GenBank/DDBJ whole genome shotgun (WGS) entry which is preliminary data.</text>
</comment>
<dbReference type="AlphaFoldDB" id="A0A2S7SRT3"/>
<feature type="signal peptide" evidence="2">
    <location>
        <begin position="1"/>
        <end position="30"/>
    </location>
</feature>